<keyword evidence="3" id="KW-1185">Reference proteome</keyword>
<dbReference type="PANTHER" id="PTHR33144:SF45">
    <property type="entry name" value="TRANSPOSASE TNP1_EN_SPM-LIKE DOMAIN-CONTAINING PROTEIN"/>
    <property type="match status" value="1"/>
</dbReference>
<evidence type="ECO:0000313" key="2">
    <source>
        <dbReference type="EMBL" id="RYR26546.1"/>
    </source>
</evidence>
<protein>
    <submittedName>
        <fullName evidence="2">Uncharacterized protein</fullName>
    </submittedName>
</protein>
<dbReference type="Pfam" id="PF03004">
    <property type="entry name" value="Transposase_24"/>
    <property type="match status" value="1"/>
</dbReference>
<sequence>MSNDVSFDNITDFWENLKRKPAGIEANYWRKFLEYWLNEDTQEKCKKNAINRLKQLYTHTGGSKTMARKRHEEELRQGRPIGRGEGWTMSHKKKNGSYMNEDARLVGNGSLAQVLRKEHPGRVRGFGFGRCPSQYFRNIPQQSDYGVQIEEYQMEIVKLKVEAVELKAEVAELKAAAAEEKAKRQRMEVEAAEEKAKMQTMGNLLRYIIQQQGGNLPPEIAADLDSLRSAPTSSHAR</sequence>
<accession>A0A445AJB9</accession>
<feature type="coiled-coil region" evidence="1">
    <location>
        <begin position="149"/>
        <end position="199"/>
    </location>
</feature>
<evidence type="ECO:0000313" key="3">
    <source>
        <dbReference type="Proteomes" id="UP000289738"/>
    </source>
</evidence>
<evidence type="ECO:0000256" key="1">
    <source>
        <dbReference type="SAM" id="Coils"/>
    </source>
</evidence>
<name>A0A445AJB9_ARAHY</name>
<dbReference type="PANTHER" id="PTHR33144">
    <property type="entry name" value="OS10G0409366 PROTEIN-RELATED"/>
    <property type="match status" value="1"/>
</dbReference>
<dbReference type="AlphaFoldDB" id="A0A445AJB9"/>
<dbReference type="InterPro" id="IPR004252">
    <property type="entry name" value="Probable_transposase_24"/>
</dbReference>
<dbReference type="EMBL" id="SDMP01000012">
    <property type="protein sequence ID" value="RYR26546.1"/>
    <property type="molecule type" value="Genomic_DNA"/>
</dbReference>
<organism evidence="2 3">
    <name type="scientific">Arachis hypogaea</name>
    <name type="common">Peanut</name>
    <dbReference type="NCBI Taxonomy" id="3818"/>
    <lineage>
        <taxon>Eukaryota</taxon>
        <taxon>Viridiplantae</taxon>
        <taxon>Streptophyta</taxon>
        <taxon>Embryophyta</taxon>
        <taxon>Tracheophyta</taxon>
        <taxon>Spermatophyta</taxon>
        <taxon>Magnoliopsida</taxon>
        <taxon>eudicotyledons</taxon>
        <taxon>Gunneridae</taxon>
        <taxon>Pentapetalae</taxon>
        <taxon>rosids</taxon>
        <taxon>fabids</taxon>
        <taxon>Fabales</taxon>
        <taxon>Fabaceae</taxon>
        <taxon>Papilionoideae</taxon>
        <taxon>50 kb inversion clade</taxon>
        <taxon>dalbergioids sensu lato</taxon>
        <taxon>Dalbergieae</taxon>
        <taxon>Pterocarpus clade</taxon>
        <taxon>Arachis</taxon>
    </lineage>
</organism>
<comment type="caution">
    <text evidence="2">The sequence shown here is derived from an EMBL/GenBank/DDBJ whole genome shotgun (WGS) entry which is preliminary data.</text>
</comment>
<dbReference type="Proteomes" id="UP000289738">
    <property type="component" value="Chromosome B02"/>
</dbReference>
<proteinExistence type="predicted"/>
<reference evidence="2 3" key="1">
    <citation type="submission" date="2019-01" db="EMBL/GenBank/DDBJ databases">
        <title>Sequencing of cultivated peanut Arachis hypogaea provides insights into genome evolution and oil improvement.</title>
        <authorList>
            <person name="Chen X."/>
        </authorList>
    </citation>
    <scope>NUCLEOTIDE SEQUENCE [LARGE SCALE GENOMIC DNA]</scope>
    <source>
        <strain evidence="3">cv. Fuhuasheng</strain>
        <tissue evidence="2">Leaves</tissue>
    </source>
</reference>
<keyword evidence="1" id="KW-0175">Coiled coil</keyword>
<gene>
    <name evidence="2" type="ORF">Ahy_B02g060794</name>
</gene>